<dbReference type="Proteomes" id="UP001234297">
    <property type="component" value="Chromosome 12"/>
</dbReference>
<name>A0ACC2K2Y8_PERAE</name>
<protein>
    <submittedName>
        <fullName evidence="1">Uncharacterized protein</fullName>
    </submittedName>
</protein>
<gene>
    <name evidence="1" type="ORF">MRB53_034754</name>
</gene>
<sequence length="119" mass="12888">MGGMQETSSDEQTEVYTSADAQVLGDESNGQQGSLLVYGCTNSPLHGRVSDSNSNYFSDRVSATWPEEKLLLAPTDKRNLQNNNGDLARDRSAWGMVIVTAGLGGEIKTFQNFGLPIQM</sequence>
<dbReference type="EMBL" id="CM056820">
    <property type="protein sequence ID" value="KAJ8615382.1"/>
    <property type="molecule type" value="Genomic_DNA"/>
</dbReference>
<evidence type="ECO:0000313" key="2">
    <source>
        <dbReference type="Proteomes" id="UP001234297"/>
    </source>
</evidence>
<accession>A0ACC2K2Y8</accession>
<keyword evidence="2" id="KW-1185">Reference proteome</keyword>
<proteinExistence type="predicted"/>
<evidence type="ECO:0000313" key="1">
    <source>
        <dbReference type="EMBL" id="KAJ8615382.1"/>
    </source>
</evidence>
<organism evidence="1 2">
    <name type="scientific">Persea americana</name>
    <name type="common">Avocado</name>
    <dbReference type="NCBI Taxonomy" id="3435"/>
    <lineage>
        <taxon>Eukaryota</taxon>
        <taxon>Viridiplantae</taxon>
        <taxon>Streptophyta</taxon>
        <taxon>Embryophyta</taxon>
        <taxon>Tracheophyta</taxon>
        <taxon>Spermatophyta</taxon>
        <taxon>Magnoliopsida</taxon>
        <taxon>Magnoliidae</taxon>
        <taxon>Laurales</taxon>
        <taxon>Lauraceae</taxon>
        <taxon>Persea</taxon>
    </lineage>
</organism>
<reference evidence="1 2" key="1">
    <citation type="journal article" date="2022" name="Hortic Res">
        <title>A haplotype resolved chromosomal level avocado genome allows analysis of novel avocado genes.</title>
        <authorList>
            <person name="Nath O."/>
            <person name="Fletcher S.J."/>
            <person name="Hayward A."/>
            <person name="Shaw L.M."/>
            <person name="Masouleh A.K."/>
            <person name="Furtado A."/>
            <person name="Henry R.J."/>
            <person name="Mitter N."/>
        </authorList>
    </citation>
    <scope>NUCLEOTIDE SEQUENCE [LARGE SCALE GENOMIC DNA]</scope>
    <source>
        <strain evidence="2">cv. Hass</strain>
    </source>
</reference>
<comment type="caution">
    <text evidence="1">The sequence shown here is derived from an EMBL/GenBank/DDBJ whole genome shotgun (WGS) entry which is preliminary data.</text>
</comment>